<sequence>MITGLCNGGLLKVAKELLAKMTEIACCPDEVTYSIIVQGYVKGGEDADAVMYLEEMDRKGFLLDASTLGKILDLLPSKGNDHILHKAIQNFNHIKKPTKFVKALCENVNLDTLWKQWNVRLKMDCYDHKLILGAFRFLQNYDEFEFELGSEFPIHTAGAVAFDLWFLSQFLVNGIEEYLEMKIVLADGAQTDMDVVVFDDRIYSVRKKTIHVVASHACIEMDLPTAGKPTSSQQQHSRAEEGTNQPPQKTLDDILLYD</sequence>
<protein>
    <submittedName>
        <fullName evidence="1">Uncharacterized protein</fullName>
    </submittedName>
</protein>
<reference evidence="2" key="1">
    <citation type="journal article" date="2023" name="Nat. Plants">
        <title>Single-cell RNA sequencing provides a high-resolution roadmap for understanding the multicellular compartmentation of specialized metabolism.</title>
        <authorList>
            <person name="Sun S."/>
            <person name="Shen X."/>
            <person name="Li Y."/>
            <person name="Li Y."/>
            <person name="Wang S."/>
            <person name="Li R."/>
            <person name="Zhang H."/>
            <person name="Shen G."/>
            <person name="Guo B."/>
            <person name="Wei J."/>
            <person name="Xu J."/>
            <person name="St-Pierre B."/>
            <person name="Chen S."/>
            <person name="Sun C."/>
        </authorList>
    </citation>
    <scope>NUCLEOTIDE SEQUENCE [LARGE SCALE GENOMIC DNA]</scope>
</reference>
<dbReference type="Proteomes" id="UP001060085">
    <property type="component" value="Linkage Group LG06"/>
</dbReference>
<comment type="caution">
    <text evidence="1">The sequence shown here is derived from an EMBL/GenBank/DDBJ whole genome shotgun (WGS) entry which is preliminary data.</text>
</comment>
<accession>A0ACC0AHC8</accession>
<gene>
    <name evidence="1" type="ORF">M9H77_28468</name>
</gene>
<name>A0ACC0AHC8_CATRO</name>
<keyword evidence="2" id="KW-1185">Reference proteome</keyword>
<proteinExistence type="predicted"/>
<dbReference type="EMBL" id="CM044706">
    <property type="protein sequence ID" value="KAI5659675.1"/>
    <property type="molecule type" value="Genomic_DNA"/>
</dbReference>
<evidence type="ECO:0000313" key="2">
    <source>
        <dbReference type="Proteomes" id="UP001060085"/>
    </source>
</evidence>
<evidence type="ECO:0000313" key="1">
    <source>
        <dbReference type="EMBL" id="KAI5659675.1"/>
    </source>
</evidence>
<organism evidence="1 2">
    <name type="scientific">Catharanthus roseus</name>
    <name type="common">Madagascar periwinkle</name>
    <name type="synonym">Vinca rosea</name>
    <dbReference type="NCBI Taxonomy" id="4058"/>
    <lineage>
        <taxon>Eukaryota</taxon>
        <taxon>Viridiplantae</taxon>
        <taxon>Streptophyta</taxon>
        <taxon>Embryophyta</taxon>
        <taxon>Tracheophyta</taxon>
        <taxon>Spermatophyta</taxon>
        <taxon>Magnoliopsida</taxon>
        <taxon>eudicotyledons</taxon>
        <taxon>Gunneridae</taxon>
        <taxon>Pentapetalae</taxon>
        <taxon>asterids</taxon>
        <taxon>lamiids</taxon>
        <taxon>Gentianales</taxon>
        <taxon>Apocynaceae</taxon>
        <taxon>Rauvolfioideae</taxon>
        <taxon>Vinceae</taxon>
        <taxon>Catharanthinae</taxon>
        <taxon>Catharanthus</taxon>
    </lineage>
</organism>